<accession>A0A3E2HEH7</accession>
<evidence type="ECO:0000259" key="4">
    <source>
        <dbReference type="PROSITE" id="PS50048"/>
    </source>
</evidence>
<comment type="caution">
    <text evidence="5">The sequence shown here is derived from an EMBL/GenBank/DDBJ whole genome shotgun (WGS) entry which is preliminary data.</text>
</comment>
<dbReference type="GO" id="GO:0045944">
    <property type="term" value="P:positive regulation of transcription by RNA polymerase II"/>
    <property type="evidence" value="ECO:0007669"/>
    <property type="project" value="TreeGrafter"/>
</dbReference>
<dbReference type="InterPro" id="IPR021858">
    <property type="entry name" value="Fun_TF"/>
</dbReference>
<protein>
    <recommendedName>
        <fullName evidence="4">Zn(2)-C6 fungal-type domain-containing protein</fullName>
    </recommendedName>
</protein>
<feature type="region of interest" description="Disordered" evidence="3">
    <location>
        <begin position="1"/>
        <end position="64"/>
    </location>
</feature>
<feature type="compositionally biased region" description="Polar residues" evidence="3">
    <location>
        <begin position="50"/>
        <end position="64"/>
    </location>
</feature>
<dbReference type="SMART" id="SM00066">
    <property type="entry name" value="GAL4"/>
    <property type="match status" value="1"/>
</dbReference>
<dbReference type="OMA" id="TAQAYRW"/>
<feature type="compositionally biased region" description="Low complexity" evidence="3">
    <location>
        <begin position="139"/>
        <end position="152"/>
    </location>
</feature>
<dbReference type="PROSITE" id="PS50048">
    <property type="entry name" value="ZN2_CY6_FUNGAL_2"/>
    <property type="match status" value="1"/>
</dbReference>
<feature type="compositionally biased region" description="Low complexity" evidence="3">
    <location>
        <begin position="36"/>
        <end position="49"/>
    </location>
</feature>
<dbReference type="EMBL" id="NCSJ02000067">
    <property type="protein sequence ID" value="RFU31816.1"/>
    <property type="molecule type" value="Genomic_DNA"/>
</dbReference>
<dbReference type="PROSITE" id="PS00463">
    <property type="entry name" value="ZN2_CY6_FUNGAL_1"/>
    <property type="match status" value="1"/>
</dbReference>
<reference evidence="5 6" key="1">
    <citation type="submission" date="2018-05" db="EMBL/GenBank/DDBJ databases">
        <title>Draft genome sequence of Scytalidium lignicola DSM 105466, a ubiquitous saprotrophic fungus.</title>
        <authorList>
            <person name="Buettner E."/>
            <person name="Gebauer A.M."/>
            <person name="Hofrichter M."/>
            <person name="Liers C."/>
            <person name="Kellner H."/>
        </authorList>
    </citation>
    <scope>NUCLEOTIDE SEQUENCE [LARGE SCALE GENOMIC DNA]</scope>
    <source>
        <strain evidence="5 6">DSM 105466</strain>
    </source>
</reference>
<dbReference type="PANTHER" id="PTHR37534:SF47">
    <property type="entry name" value="ZN(2)-C6 FUNGAL-TYPE DOMAIN-CONTAINING PROTEIN"/>
    <property type="match status" value="1"/>
</dbReference>
<dbReference type="SUPFAM" id="SSF57701">
    <property type="entry name" value="Zn2/Cys6 DNA-binding domain"/>
    <property type="match status" value="1"/>
</dbReference>
<evidence type="ECO:0000256" key="3">
    <source>
        <dbReference type="SAM" id="MobiDB-lite"/>
    </source>
</evidence>
<dbReference type="STRING" id="5539.A0A3E2HEH7"/>
<dbReference type="Gene3D" id="4.10.240.10">
    <property type="entry name" value="Zn(2)-C6 fungal-type DNA-binding domain"/>
    <property type="match status" value="1"/>
</dbReference>
<feature type="non-terminal residue" evidence="5">
    <location>
        <position position="862"/>
    </location>
</feature>
<organism evidence="5 6">
    <name type="scientific">Scytalidium lignicola</name>
    <name type="common">Hyphomycete</name>
    <dbReference type="NCBI Taxonomy" id="5539"/>
    <lineage>
        <taxon>Eukaryota</taxon>
        <taxon>Fungi</taxon>
        <taxon>Dikarya</taxon>
        <taxon>Ascomycota</taxon>
        <taxon>Pezizomycotina</taxon>
        <taxon>Leotiomycetes</taxon>
        <taxon>Leotiomycetes incertae sedis</taxon>
        <taxon>Scytalidium</taxon>
    </lineage>
</organism>
<dbReference type="Pfam" id="PF11951">
    <property type="entry name" value="Fungal_trans_2"/>
    <property type="match status" value="1"/>
</dbReference>
<feature type="region of interest" description="Disordered" evidence="3">
    <location>
        <begin position="779"/>
        <end position="831"/>
    </location>
</feature>
<keyword evidence="6" id="KW-1185">Reference proteome</keyword>
<evidence type="ECO:0000256" key="1">
    <source>
        <dbReference type="ARBA" id="ARBA00004123"/>
    </source>
</evidence>
<dbReference type="GO" id="GO:0005634">
    <property type="term" value="C:nucleus"/>
    <property type="evidence" value="ECO:0007669"/>
    <property type="project" value="UniProtKB-SubCell"/>
</dbReference>
<sequence>METITIPSPSAFLNSPVIQPASTPVVQPPPRRRKSTTTTAKPTTAAVSKQKSSTLTKPKQSKSRNGCITCKAKRLKCDETKPSCQQCHKRNVTCGGYKKDFKWRPFEETTLTNKVAPPKAKPRSTSISAAANNTINHALSPEKLSKSPSLSEGSITPSPTHEPDSAMQDSFFAAAAPSPADPAGPSDSGFVLPNPGFQDQSIFRSPMFDAGTPPFLREQQQQQQQHNSRRLFEANSVTSSLNSLFEDNNPFAPPPLASRRSTTSGQSPGLMDLLLPATELQGRSSLPTLSMGMTTPILDHPFHLAPDMSDPTTMDEDIEEVVREAPHHGPGDPSPWVTSDSHDLNHRQYNLQQFAFQSAIISPTSSPPDNPFSPNSTATLLYRQPEIPAGSPEMLMLRFDKHTCGILSVKDGPTENPWRTLVWPLARDSPALYHAIASMTAFHTSKERPHLRVEGMEHMRRSIRALATGIDKMRVDTALATTLVLAFSESWDQHISTGIEHLRGARILVNQALNKHGASLVQSNGSGGGNFSGDDIQRLRFLCNTWVYMDVISRLTSVEEDESVDFDRVLAPLAGFSGPSLPLNSNSSSSNPISEIDPLMGCAATLFPLIGRVANLCRKVRHSESNSIAIISAAINLKESIESWSISPSQFARPEDPSSDILHAIQTAEAYRYATLLFLHQAVPEIPSLSSAILAKKVLVYLATVPLSSRLVIVQIFPLLAAGCEVNTREDREWVEERWKSMSRRMWIGNVDRCWEVIREVWDRRDAFYAAKEELDRNRREQRGGAGKTDLVRDENGAQRVNSSLNPGVGAARSSGAAGGGKTGARRVEEPITEDMDPELTVRGKLHWVGVMKDWEWEILLG</sequence>
<dbReference type="GO" id="GO:0000981">
    <property type="term" value="F:DNA-binding transcription factor activity, RNA polymerase II-specific"/>
    <property type="evidence" value="ECO:0007669"/>
    <property type="project" value="InterPro"/>
</dbReference>
<dbReference type="InterPro" id="IPR001138">
    <property type="entry name" value="Zn2Cys6_DnaBD"/>
</dbReference>
<feature type="non-terminal residue" evidence="5">
    <location>
        <position position="1"/>
    </location>
</feature>
<comment type="subcellular location">
    <subcellularLocation>
        <location evidence="1">Nucleus</location>
    </subcellularLocation>
</comment>
<dbReference type="PANTHER" id="PTHR37534">
    <property type="entry name" value="TRANSCRIPTIONAL ACTIVATOR PROTEIN UGA3"/>
    <property type="match status" value="1"/>
</dbReference>
<keyword evidence="2" id="KW-0539">Nucleus</keyword>
<evidence type="ECO:0000313" key="5">
    <source>
        <dbReference type="EMBL" id="RFU31816.1"/>
    </source>
</evidence>
<dbReference type="GO" id="GO:0008270">
    <property type="term" value="F:zinc ion binding"/>
    <property type="evidence" value="ECO:0007669"/>
    <property type="project" value="InterPro"/>
</dbReference>
<dbReference type="Proteomes" id="UP000258309">
    <property type="component" value="Unassembled WGS sequence"/>
</dbReference>
<feature type="compositionally biased region" description="Polar residues" evidence="3">
    <location>
        <begin position="1"/>
        <end position="25"/>
    </location>
</feature>
<feature type="region of interest" description="Disordered" evidence="3">
    <location>
        <begin position="243"/>
        <end position="268"/>
    </location>
</feature>
<evidence type="ECO:0000313" key="6">
    <source>
        <dbReference type="Proteomes" id="UP000258309"/>
    </source>
</evidence>
<dbReference type="CDD" id="cd00067">
    <property type="entry name" value="GAL4"/>
    <property type="match status" value="1"/>
</dbReference>
<dbReference type="AlphaFoldDB" id="A0A3E2HEH7"/>
<dbReference type="OrthoDB" id="3886144at2759"/>
<gene>
    <name evidence="5" type="ORF">B7463_g4497</name>
</gene>
<name>A0A3E2HEH7_SCYLI</name>
<dbReference type="GO" id="GO:0000976">
    <property type="term" value="F:transcription cis-regulatory region binding"/>
    <property type="evidence" value="ECO:0007669"/>
    <property type="project" value="TreeGrafter"/>
</dbReference>
<dbReference type="InterPro" id="IPR036864">
    <property type="entry name" value="Zn2-C6_fun-type_DNA-bd_sf"/>
</dbReference>
<feature type="domain" description="Zn(2)-C6 fungal-type" evidence="4">
    <location>
        <begin position="66"/>
        <end position="94"/>
    </location>
</feature>
<dbReference type="Pfam" id="PF00172">
    <property type="entry name" value="Zn_clus"/>
    <property type="match status" value="1"/>
</dbReference>
<proteinExistence type="predicted"/>
<feature type="region of interest" description="Disordered" evidence="3">
    <location>
        <begin position="138"/>
        <end position="165"/>
    </location>
</feature>
<evidence type="ECO:0000256" key="2">
    <source>
        <dbReference type="ARBA" id="ARBA00023242"/>
    </source>
</evidence>